<dbReference type="RefSeq" id="WP_068428244.1">
    <property type="nucleotide sequence ID" value="NZ_LVHI01000023.1"/>
</dbReference>
<dbReference type="PANTHER" id="PTHR11559">
    <property type="entry name" value="CARBOXYLESTERASE"/>
    <property type="match status" value="1"/>
</dbReference>
<proteinExistence type="inferred from homology"/>
<dbReference type="Pfam" id="PF00135">
    <property type="entry name" value="COesterase"/>
    <property type="match status" value="1"/>
</dbReference>
<keyword evidence="2 4" id="KW-0378">Hydrolase</keyword>
<dbReference type="GO" id="GO:0004104">
    <property type="term" value="F:cholinesterase activity"/>
    <property type="evidence" value="ECO:0007669"/>
    <property type="project" value="InterPro"/>
</dbReference>
<dbReference type="InterPro" id="IPR019819">
    <property type="entry name" value="Carboxylesterase_B_CS"/>
</dbReference>
<feature type="domain" description="Carboxylesterase type B" evidence="5">
    <location>
        <begin position="3"/>
        <end position="483"/>
    </location>
</feature>
<comment type="caution">
    <text evidence="6">The sequence shown here is derived from an EMBL/GenBank/DDBJ whole genome shotgun (WGS) entry which is preliminary data.</text>
</comment>
<evidence type="ECO:0000256" key="1">
    <source>
        <dbReference type="ARBA" id="ARBA00005964"/>
    </source>
</evidence>
<dbReference type="EC" id="3.1.1.-" evidence="4"/>
<gene>
    <name evidence="6" type="ORF">A3K89_07300</name>
</gene>
<dbReference type="InterPro" id="IPR019826">
    <property type="entry name" value="Carboxylesterase_B_AS"/>
</dbReference>
<dbReference type="PROSITE" id="PS00941">
    <property type="entry name" value="CARBOXYLESTERASE_B_2"/>
    <property type="match status" value="1"/>
</dbReference>
<evidence type="ECO:0000256" key="4">
    <source>
        <dbReference type="RuleBase" id="RU361235"/>
    </source>
</evidence>
<dbReference type="InterPro" id="IPR000997">
    <property type="entry name" value="Cholinesterase"/>
</dbReference>
<organism evidence="6 7">
    <name type="scientific">Rhodococcoides kyotonense</name>
    <dbReference type="NCBI Taxonomy" id="398843"/>
    <lineage>
        <taxon>Bacteria</taxon>
        <taxon>Bacillati</taxon>
        <taxon>Actinomycetota</taxon>
        <taxon>Actinomycetes</taxon>
        <taxon>Mycobacteriales</taxon>
        <taxon>Nocardiaceae</taxon>
        <taxon>Rhodococcoides</taxon>
    </lineage>
</organism>
<name>A0A177YBY1_9NOCA</name>
<evidence type="ECO:0000256" key="2">
    <source>
        <dbReference type="ARBA" id="ARBA00022801"/>
    </source>
</evidence>
<dbReference type="ESTHER" id="9noca-a0a177yby1">
    <property type="family name" value="Carb_B_Bacteria"/>
</dbReference>
<dbReference type="EMBL" id="LVHI01000023">
    <property type="protein sequence ID" value="OAK52608.1"/>
    <property type="molecule type" value="Genomic_DNA"/>
</dbReference>
<evidence type="ECO:0000256" key="3">
    <source>
        <dbReference type="PIRSR" id="PIRSR600997-1"/>
    </source>
</evidence>
<dbReference type="Proteomes" id="UP000077519">
    <property type="component" value="Unassembled WGS sequence"/>
</dbReference>
<dbReference type="PRINTS" id="PR00878">
    <property type="entry name" value="CHOLNESTRASE"/>
</dbReference>
<sequence>MIAQTRYGQVEGVVDDGIVVWKGVPYAAPPVGDLRLRAPRPPEPWTGVRAATEFGHIAPQSAHGPMPIDPGLTLGEDCLTLNVWAPEREWSLRNDPVGKSASGLPVMVWIHGGAYFIGSSAQRMFDGRNLVRQGGVVLVTINYRLGALGFLDFSSFGDFDTNLGLRDQIAALEWVRDNIGAFGGDPSNVTLFGESAGGGAVTTLLTSPAADGLFHRAIAESSPATSVYGAARASSIAERFLELAEVKADRLRELSVDDFVRVGAELVRDIPSKVPGTLAVAPTVDGDIVPHYPVASFQKGRQVQVPLLIGTNRDEASLFKLMKSPLMPITPDKIHEMFQAIAADHPQLPEDEEAEIALAYPHYPSKRTAMEISRDAAFRMPTLWIAEAHSRVAPTYVYRFDHASPLFRLTGIGATHGTEVPYVFGNFGVIPKDPTYKLGGRRAAQTVARRMQQRWIDFAHGREPWTRYDETARTTLLIDKQDREVDDPDYELRRAWGEEVVAFT</sequence>
<comment type="similarity">
    <text evidence="1 4">Belongs to the type-B carboxylesterase/lipase family.</text>
</comment>
<feature type="active site" description="Acyl-ester intermediate" evidence="3">
    <location>
        <position position="195"/>
    </location>
</feature>
<dbReference type="PROSITE" id="PS00122">
    <property type="entry name" value="CARBOXYLESTERASE_B_1"/>
    <property type="match status" value="1"/>
</dbReference>
<accession>A0A177YBY1</accession>
<dbReference type="InterPro" id="IPR029058">
    <property type="entry name" value="AB_hydrolase_fold"/>
</dbReference>
<dbReference type="InterPro" id="IPR002018">
    <property type="entry name" value="CarbesteraseB"/>
</dbReference>
<evidence type="ECO:0000259" key="5">
    <source>
        <dbReference type="Pfam" id="PF00135"/>
    </source>
</evidence>
<dbReference type="SUPFAM" id="SSF53474">
    <property type="entry name" value="alpha/beta-Hydrolases"/>
    <property type="match status" value="1"/>
</dbReference>
<evidence type="ECO:0000313" key="7">
    <source>
        <dbReference type="Proteomes" id="UP000077519"/>
    </source>
</evidence>
<protein>
    <recommendedName>
        <fullName evidence="4">Carboxylic ester hydrolase</fullName>
        <ecNumber evidence="4">3.1.1.-</ecNumber>
    </recommendedName>
</protein>
<dbReference type="AlphaFoldDB" id="A0A177YBY1"/>
<feature type="active site" description="Charge relay system" evidence="3">
    <location>
        <position position="315"/>
    </location>
</feature>
<keyword evidence="7" id="KW-1185">Reference proteome</keyword>
<dbReference type="InterPro" id="IPR050309">
    <property type="entry name" value="Type-B_Carboxylest/Lipase"/>
</dbReference>
<evidence type="ECO:0000313" key="6">
    <source>
        <dbReference type="EMBL" id="OAK52608.1"/>
    </source>
</evidence>
<feature type="active site" description="Charge relay system" evidence="3">
    <location>
        <position position="416"/>
    </location>
</feature>
<reference evidence="6 7" key="1">
    <citation type="submission" date="2016-03" db="EMBL/GenBank/DDBJ databases">
        <title>Genome sequence of Rhodococcus kyotonensis KB10.</title>
        <authorList>
            <person name="Jeong H."/>
            <person name="Hong C.E."/>
            <person name="Jo S.H."/>
            <person name="Park J.M."/>
        </authorList>
    </citation>
    <scope>NUCLEOTIDE SEQUENCE [LARGE SCALE GENOMIC DNA]</scope>
    <source>
        <strain evidence="6 7">KB10</strain>
    </source>
</reference>
<dbReference type="Gene3D" id="3.40.50.1820">
    <property type="entry name" value="alpha/beta hydrolase"/>
    <property type="match status" value="1"/>
</dbReference>